<feature type="compositionally biased region" description="Basic residues" evidence="1">
    <location>
        <begin position="354"/>
        <end position="373"/>
    </location>
</feature>
<dbReference type="RefSeq" id="XP_037225364.1">
    <property type="nucleotide sequence ID" value="XM_037357454.1"/>
</dbReference>
<evidence type="ECO:0000256" key="1">
    <source>
        <dbReference type="SAM" id="MobiDB-lite"/>
    </source>
</evidence>
<dbReference type="OrthoDB" id="2802356at2759"/>
<dbReference type="GeneID" id="59339970"/>
<gene>
    <name evidence="2" type="ORF">MIND_00048700</name>
</gene>
<name>A0A8H6TEN9_9AGAR</name>
<evidence type="ECO:0000313" key="2">
    <source>
        <dbReference type="EMBL" id="KAF7315341.1"/>
    </source>
</evidence>
<dbReference type="EMBL" id="JACAZF010000001">
    <property type="protein sequence ID" value="KAF7315341.1"/>
    <property type="molecule type" value="Genomic_DNA"/>
</dbReference>
<sequence>MSYSHYRQHAPGWGTQNLQFTQPLAPTFQPQPQWGGSDFYNAHAINPNPSVYEHAWGNVRQYTGAPLDIGVGAHEAKHWHKRAYGGLSDLNTLSPEDIGHAAAYEAYRTWISNSSIYEPLSGDMERQREGLVGLAVGEASRLLQFTNRWTDNYAQTAASDAAAATASILFQRKYRDVEEGEYHRSRSRTRRGSVGSYDDPYASDLLAVSSGVGRLRSHSRQRSHSRSPMMYPSPGPTAPMAIPTSNGSHYAMGTPYPNTAQQLPIYGQPSPYSAPSVVGQQYGSMPTTQIYSGSVPMSQSYSVPTVIQVGGARQRSTSMSIPGYTVQPQVQYAMPTQYHHVAAQQPQAIVVGSGHRKHHHHHHHHRSKKSKRSRSTDYPSRY</sequence>
<organism evidence="2 3">
    <name type="scientific">Mycena indigotica</name>
    <dbReference type="NCBI Taxonomy" id="2126181"/>
    <lineage>
        <taxon>Eukaryota</taxon>
        <taxon>Fungi</taxon>
        <taxon>Dikarya</taxon>
        <taxon>Basidiomycota</taxon>
        <taxon>Agaricomycotina</taxon>
        <taxon>Agaricomycetes</taxon>
        <taxon>Agaricomycetidae</taxon>
        <taxon>Agaricales</taxon>
        <taxon>Marasmiineae</taxon>
        <taxon>Mycenaceae</taxon>
        <taxon>Mycena</taxon>
    </lineage>
</organism>
<accession>A0A8H6TEN9</accession>
<keyword evidence="3" id="KW-1185">Reference proteome</keyword>
<evidence type="ECO:0000313" key="3">
    <source>
        <dbReference type="Proteomes" id="UP000636479"/>
    </source>
</evidence>
<proteinExistence type="predicted"/>
<dbReference type="Proteomes" id="UP000636479">
    <property type="component" value="Unassembled WGS sequence"/>
</dbReference>
<reference evidence="2" key="1">
    <citation type="submission" date="2020-05" db="EMBL/GenBank/DDBJ databases">
        <title>Mycena genomes resolve the evolution of fungal bioluminescence.</title>
        <authorList>
            <person name="Tsai I.J."/>
        </authorList>
    </citation>
    <scope>NUCLEOTIDE SEQUENCE</scope>
    <source>
        <strain evidence="2">171206Taipei</strain>
    </source>
</reference>
<protein>
    <submittedName>
        <fullName evidence="2">Uncharacterized protein</fullName>
    </submittedName>
</protein>
<comment type="caution">
    <text evidence="2">The sequence shown here is derived from an EMBL/GenBank/DDBJ whole genome shotgun (WGS) entry which is preliminary data.</text>
</comment>
<feature type="region of interest" description="Disordered" evidence="1">
    <location>
        <begin position="352"/>
        <end position="382"/>
    </location>
</feature>
<feature type="compositionally biased region" description="Basic residues" evidence="1">
    <location>
        <begin position="215"/>
        <end position="225"/>
    </location>
</feature>
<feature type="region of interest" description="Disordered" evidence="1">
    <location>
        <begin position="212"/>
        <end position="234"/>
    </location>
</feature>
<dbReference type="AlphaFoldDB" id="A0A8H6TEN9"/>